<name>A0ABX1FC39_9PSEU</name>
<evidence type="ECO:0000256" key="1">
    <source>
        <dbReference type="SAM" id="SignalP"/>
    </source>
</evidence>
<keyword evidence="1" id="KW-0732">Signal</keyword>
<evidence type="ECO:0000313" key="2">
    <source>
        <dbReference type="EMBL" id="NKE56511.1"/>
    </source>
</evidence>
<evidence type="ECO:0000313" key="3">
    <source>
        <dbReference type="Proteomes" id="UP001515943"/>
    </source>
</evidence>
<accession>A0ABX1FC39</accession>
<reference evidence="2 3" key="1">
    <citation type="submission" date="2019-08" db="EMBL/GenBank/DDBJ databases">
        <title>Lentzea from Indian Himalayas.</title>
        <authorList>
            <person name="Mandal S."/>
            <person name="Mallick Gupta A."/>
            <person name="Maiti P.K."/>
            <person name="Sarkar J."/>
            <person name="Mandal S."/>
        </authorList>
    </citation>
    <scope>NUCLEOTIDE SEQUENCE [LARGE SCALE GENOMIC DNA]</scope>
    <source>
        <strain evidence="2 3">PSKA42</strain>
    </source>
</reference>
<dbReference type="Proteomes" id="UP001515943">
    <property type="component" value="Unassembled WGS sequence"/>
</dbReference>
<organism evidence="2 3">
    <name type="scientific">Lentzea indica</name>
    <dbReference type="NCBI Taxonomy" id="2604800"/>
    <lineage>
        <taxon>Bacteria</taxon>
        <taxon>Bacillati</taxon>
        <taxon>Actinomycetota</taxon>
        <taxon>Actinomycetes</taxon>
        <taxon>Pseudonocardiales</taxon>
        <taxon>Pseudonocardiaceae</taxon>
        <taxon>Lentzea</taxon>
    </lineage>
</organism>
<proteinExistence type="predicted"/>
<gene>
    <name evidence="2" type="ORF">FXN61_06555</name>
</gene>
<protein>
    <submittedName>
        <fullName evidence="2">Uncharacterized protein</fullName>
    </submittedName>
</protein>
<comment type="caution">
    <text evidence="2">The sequence shown here is derived from an EMBL/GenBank/DDBJ whole genome shotgun (WGS) entry which is preliminary data.</text>
</comment>
<keyword evidence="3" id="KW-1185">Reference proteome</keyword>
<dbReference type="EMBL" id="VSRL01000015">
    <property type="protein sequence ID" value="NKE56511.1"/>
    <property type="molecule type" value="Genomic_DNA"/>
</dbReference>
<feature type="signal peptide" evidence="1">
    <location>
        <begin position="1"/>
        <end position="29"/>
    </location>
</feature>
<feature type="chain" id="PRO_5046757310" evidence="1">
    <location>
        <begin position="30"/>
        <end position="146"/>
    </location>
</feature>
<sequence length="146" mass="15120">MKKFSGGKTLAVVAVAGGAILASIAPVMAEVSAQSPSAGAIRAESPAKLKAWGAAIEVQMTYACPAGQQGYLNVTVSQAKIGGVAVGSAYKDNLNCTGGFETTTVIVTANDRPFDAIAPAFAKSELRTYQNGNAARDEREIRINLW</sequence>
<dbReference type="RefSeq" id="WP_167971265.1">
    <property type="nucleotide sequence ID" value="NZ_VSRL01000015.1"/>
</dbReference>